<sequence>MRDLCRVKAKVPDEPYMAQEIVELPKVVDDSPLKARWATLTPRSKVWADGGDAQLFYRGIISLPLAKDLYTTPSEELVENAAKNLVTVMRLVIDNLSQLNEELRADVQKLKDESGPVALAAAEAQANEAIVKLGEVQCREAETLQKVSYEFGYKIVLTRFRAIHPGLEVEVEVEVEADDPFDDSDPPTV</sequence>
<dbReference type="AlphaFoldDB" id="A0A427AMG3"/>
<organism evidence="1 2">
    <name type="scientific">Ensete ventricosum</name>
    <name type="common">Abyssinian banana</name>
    <name type="synonym">Musa ensete</name>
    <dbReference type="NCBI Taxonomy" id="4639"/>
    <lineage>
        <taxon>Eukaryota</taxon>
        <taxon>Viridiplantae</taxon>
        <taxon>Streptophyta</taxon>
        <taxon>Embryophyta</taxon>
        <taxon>Tracheophyta</taxon>
        <taxon>Spermatophyta</taxon>
        <taxon>Magnoliopsida</taxon>
        <taxon>Liliopsida</taxon>
        <taxon>Zingiberales</taxon>
        <taxon>Musaceae</taxon>
        <taxon>Ensete</taxon>
    </lineage>
</organism>
<evidence type="ECO:0000313" key="2">
    <source>
        <dbReference type="Proteomes" id="UP000287651"/>
    </source>
</evidence>
<reference evidence="1 2" key="1">
    <citation type="journal article" date="2014" name="Agronomy (Basel)">
        <title>A Draft Genome Sequence for Ensete ventricosum, the Drought-Tolerant Tree Against Hunger.</title>
        <authorList>
            <person name="Harrison J."/>
            <person name="Moore K.A."/>
            <person name="Paszkiewicz K."/>
            <person name="Jones T."/>
            <person name="Grant M."/>
            <person name="Ambacheew D."/>
            <person name="Muzemil S."/>
            <person name="Studholme D.J."/>
        </authorList>
    </citation>
    <scope>NUCLEOTIDE SEQUENCE [LARGE SCALE GENOMIC DNA]</scope>
</reference>
<name>A0A427AMG3_ENSVE</name>
<protein>
    <submittedName>
        <fullName evidence="1">Uncharacterized protein</fullName>
    </submittedName>
</protein>
<dbReference type="EMBL" id="AMZH03001951">
    <property type="protein sequence ID" value="RRT77366.1"/>
    <property type="molecule type" value="Genomic_DNA"/>
</dbReference>
<evidence type="ECO:0000313" key="1">
    <source>
        <dbReference type="EMBL" id="RRT77366.1"/>
    </source>
</evidence>
<proteinExistence type="predicted"/>
<dbReference type="Proteomes" id="UP000287651">
    <property type="component" value="Unassembled WGS sequence"/>
</dbReference>
<accession>A0A427AMG3</accession>
<comment type="caution">
    <text evidence="1">The sequence shown here is derived from an EMBL/GenBank/DDBJ whole genome shotgun (WGS) entry which is preliminary data.</text>
</comment>
<gene>
    <name evidence="1" type="ORF">B296_00009537</name>
</gene>